<proteinExistence type="predicted"/>
<dbReference type="PANTHER" id="PTHR24421:SF10">
    <property type="entry name" value="NITRATE_NITRITE SENSOR PROTEIN NARQ"/>
    <property type="match status" value="1"/>
</dbReference>
<dbReference type="InterPro" id="IPR050482">
    <property type="entry name" value="Sensor_HK_TwoCompSys"/>
</dbReference>
<dbReference type="EC" id="2.7.13.3" evidence="2"/>
<dbReference type="SUPFAM" id="SSF55874">
    <property type="entry name" value="ATPase domain of HSP90 chaperone/DNA topoisomerase II/histidine kinase"/>
    <property type="match status" value="1"/>
</dbReference>
<feature type="transmembrane region" description="Helical" evidence="9">
    <location>
        <begin position="158"/>
        <end position="179"/>
    </location>
</feature>
<accession>A0ABV5IBN3</accession>
<keyword evidence="5" id="KW-0547">Nucleotide-binding</keyword>
<keyword evidence="9" id="KW-1133">Transmembrane helix</keyword>
<sequence>MRSPVGGGFLRRCSEIVLGLYRSAVLVLLTCLMPIVGAAVGYGGSKLAYSWSANLTGPPLVVALALLGETLVVILWIAVALWCVHPLTSRPLSQAARRLAARWLGLRIEVTYRTASPVTRMATGHWWDGEEYHKSEREARRRARMNARFHDPQLHWDGLWSVLAGVTVLPVAALPLVGLAGGVHLTLTPGFLGPGIAMIVAGLAAAPFAWRVLGPLARRFLGPIPYARLGRRVAELEAIRADLTQTQAAELERIERGLHDGAQARLVGMGMSMQAAEHLLESDPAAARAILAEARASSVTALAELRSLVRGINPPVLTERGLVDAVRALALDAPVEVAVRSSVPTRPERPVEAAVYFTVAELLANVAKHAHARHVTVELGYEARTLTATVTDDGVGGANLSSGSGLHGVERRIAAFGGRLEIDSPAGGPTRVHVAVPCVLS</sequence>
<feature type="domain" description="Histidine kinase/HSP90-like ATPase" evidence="10">
    <location>
        <begin position="350"/>
        <end position="440"/>
    </location>
</feature>
<dbReference type="RefSeq" id="WP_229823922.1">
    <property type="nucleotide sequence ID" value="NZ_BMRC01000004.1"/>
</dbReference>
<evidence type="ECO:0000313" key="11">
    <source>
        <dbReference type="EMBL" id="MFB9201757.1"/>
    </source>
</evidence>
<keyword evidence="9" id="KW-0472">Membrane</keyword>
<evidence type="ECO:0000259" key="10">
    <source>
        <dbReference type="SMART" id="SM00387"/>
    </source>
</evidence>
<evidence type="ECO:0000256" key="1">
    <source>
        <dbReference type="ARBA" id="ARBA00000085"/>
    </source>
</evidence>
<evidence type="ECO:0000256" key="8">
    <source>
        <dbReference type="ARBA" id="ARBA00023012"/>
    </source>
</evidence>
<keyword evidence="12" id="KW-1185">Reference proteome</keyword>
<dbReference type="Pfam" id="PF02518">
    <property type="entry name" value="HATPase_c"/>
    <property type="match status" value="1"/>
</dbReference>
<dbReference type="EMBL" id="JBHMEI010000006">
    <property type="protein sequence ID" value="MFB9201757.1"/>
    <property type="molecule type" value="Genomic_DNA"/>
</dbReference>
<evidence type="ECO:0000256" key="9">
    <source>
        <dbReference type="SAM" id="Phobius"/>
    </source>
</evidence>
<evidence type="ECO:0000256" key="4">
    <source>
        <dbReference type="ARBA" id="ARBA00022679"/>
    </source>
</evidence>
<gene>
    <name evidence="11" type="ORF">ACFFV7_11185</name>
</gene>
<name>A0ABV5IBN3_9ACTN</name>
<comment type="catalytic activity">
    <reaction evidence="1">
        <text>ATP + protein L-histidine = ADP + protein N-phospho-L-histidine.</text>
        <dbReference type="EC" id="2.7.13.3"/>
    </reaction>
</comment>
<dbReference type="InterPro" id="IPR003594">
    <property type="entry name" value="HATPase_dom"/>
</dbReference>
<dbReference type="PANTHER" id="PTHR24421">
    <property type="entry name" value="NITRATE/NITRITE SENSOR PROTEIN NARX-RELATED"/>
    <property type="match status" value="1"/>
</dbReference>
<dbReference type="Proteomes" id="UP001589647">
    <property type="component" value="Unassembled WGS sequence"/>
</dbReference>
<dbReference type="Pfam" id="PF07730">
    <property type="entry name" value="HisKA_3"/>
    <property type="match status" value="1"/>
</dbReference>
<evidence type="ECO:0000256" key="7">
    <source>
        <dbReference type="ARBA" id="ARBA00022840"/>
    </source>
</evidence>
<dbReference type="CDD" id="cd16917">
    <property type="entry name" value="HATPase_UhpB-NarQ-NarX-like"/>
    <property type="match status" value="1"/>
</dbReference>
<feature type="transmembrane region" description="Helical" evidence="9">
    <location>
        <begin position="191"/>
        <end position="210"/>
    </location>
</feature>
<keyword evidence="6 11" id="KW-0418">Kinase</keyword>
<keyword evidence="4" id="KW-0808">Transferase</keyword>
<evidence type="ECO:0000256" key="6">
    <source>
        <dbReference type="ARBA" id="ARBA00022777"/>
    </source>
</evidence>
<organism evidence="11 12">
    <name type="scientific">Nonomuraea spiralis</name>
    <dbReference type="NCBI Taxonomy" id="46182"/>
    <lineage>
        <taxon>Bacteria</taxon>
        <taxon>Bacillati</taxon>
        <taxon>Actinomycetota</taxon>
        <taxon>Actinomycetes</taxon>
        <taxon>Streptosporangiales</taxon>
        <taxon>Streptosporangiaceae</taxon>
        <taxon>Nonomuraea</taxon>
    </lineage>
</organism>
<reference evidence="11 12" key="1">
    <citation type="submission" date="2024-09" db="EMBL/GenBank/DDBJ databases">
        <authorList>
            <person name="Sun Q."/>
            <person name="Mori K."/>
        </authorList>
    </citation>
    <scope>NUCLEOTIDE SEQUENCE [LARGE SCALE GENOMIC DNA]</scope>
    <source>
        <strain evidence="11 12">CCM 3426</strain>
    </source>
</reference>
<keyword evidence="7" id="KW-0067">ATP-binding</keyword>
<dbReference type="Gene3D" id="1.20.5.1930">
    <property type="match status" value="1"/>
</dbReference>
<evidence type="ECO:0000256" key="5">
    <source>
        <dbReference type="ARBA" id="ARBA00022741"/>
    </source>
</evidence>
<keyword evidence="8" id="KW-0902">Two-component regulatory system</keyword>
<comment type="caution">
    <text evidence="11">The sequence shown here is derived from an EMBL/GenBank/DDBJ whole genome shotgun (WGS) entry which is preliminary data.</text>
</comment>
<evidence type="ECO:0000256" key="3">
    <source>
        <dbReference type="ARBA" id="ARBA00022553"/>
    </source>
</evidence>
<dbReference type="InterPro" id="IPR036890">
    <property type="entry name" value="HATPase_C_sf"/>
</dbReference>
<evidence type="ECO:0000256" key="2">
    <source>
        <dbReference type="ARBA" id="ARBA00012438"/>
    </source>
</evidence>
<keyword evidence="3" id="KW-0597">Phosphoprotein</keyword>
<dbReference type="InterPro" id="IPR011712">
    <property type="entry name" value="Sig_transdc_His_kin_sub3_dim/P"/>
</dbReference>
<dbReference type="Gene3D" id="3.30.565.10">
    <property type="entry name" value="Histidine kinase-like ATPase, C-terminal domain"/>
    <property type="match status" value="1"/>
</dbReference>
<feature type="transmembrane region" description="Helical" evidence="9">
    <location>
        <begin position="60"/>
        <end position="84"/>
    </location>
</feature>
<protein>
    <recommendedName>
        <fullName evidence="2">histidine kinase</fullName>
        <ecNumber evidence="2">2.7.13.3</ecNumber>
    </recommendedName>
</protein>
<keyword evidence="9" id="KW-0812">Transmembrane</keyword>
<evidence type="ECO:0000313" key="12">
    <source>
        <dbReference type="Proteomes" id="UP001589647"/>
    </source>
</evidence>
<dbReference type="GO" id="GO:0016301">
    <property type="term" value="F:kinase activity"/>
    <property type="evidence" value="ECO:0007669"/>
    <property type="project" value="UniProtKB-KW"/>
</dbReference>
<dbReference type="SMART" id="SM00387">
    <property type="entry name" value="HATPase_c"/>
    <property type="match status" value="1"/>
</dbReference>
<feature type="transmembrane region" description="Helical" evidence="9">
    <location>
        <begin position="20"/>
        <end position="40"/>
    </location>
</feature>